<proteinExistence type="predicted"/>
<reference evidence="1" key="1">
    <citation type="journal article" date="2018" name="Nat. Plants">
        <title>Whole-genome landscape of Medicago truncatula symbiotic genes.</title>
        <authorList>
            <person name="Pecrix Y."/>
            <person name="Gamas P."/>
            <person name="Carrere S."/>
        </authorList>
    </citation>
    <scope>NUCLEOTIDE SEQUENCE</scope>
    <source>
        <tissue evidence="1">Leaves</tissue>
    </source>
</reference>
<dbReference type="Gramene" id="rna12985">
    <property type="protein sequence ID" value="RHN76631.1"/>
    <property type="gene ID" value="gene12985"/>
</dbReference>
<accession>A0A396JIP3</accession>
<dbReference type="AlphaFoldDB" id="A0A396JIP3"/>
<comment type="caution">
    <text evidence="1">The sequence shown here is derived from an EMBL/GenBank/DDBJ whole genome shotgun (WGS) entry which is preliminary data.</text>
</comment>
<organism evidence="1">
    <name type="scientific">Medicago truncatula</name>
    <name type="common">Barrel medic</name>
    <name type="synonym">Medicago tribuloides</name>
    <dbReference type="NCBI Taxonomy" id="3880"/>
    <lineage>
        <taxon>Eukaryota</taxon>
        <taxon>Viridiplantae</taxon>
        <taxon>Streptophyta</taxon>
        <taxon>Embryophyta</taxon>
        <taxon>Tracheophyta</taxon>
        <taxon>Spermatophyta</taxon>
        <taxon>Magnoliopsida</taxon>
        <taxon>eudicotyledons</taxon>
        <taxon>Gunneridae</taxon>
        <taxon>Pentapetalae</taxon>
        <taxon>rosids</taxon>
        <taxon>fabids</taxon>
        <taxon>Fabales</taxon>
        <taxon>Fabaceae</taxon>
        <taxon>Papilionoideae</taxon>
        <taxon>50 kb inversion clade</taxon>
        <taxon>NPAAA clade</taxon>
        <taxon>Hologalegina</taxon>
        <taxon>IRL clade</taxon>
        <taxon>Trifolieae</taxon>
        <taxon>Medicago</taxon>
    </lineage>
</organism>
<dbReference type="Proteomes" id="UP000265566">
    <property type="component" value="Chromosome 2"/>
</dbReference>
<evidence type="ECO:0000313" key="1">
    <source>
        <dbReference type="EMBL" id="RHN76631.1"/>
    </source>
</evidence>
<protein>
    <submittedName>
        <fullName evidence="1">Uncharacterized protein</fullName>
    </submittedName>
</protein>
<sequence>MIFPSPIYILQTKESSRNVFPSIIFGSTASSTETSIPHSKDIAFAV</sequence>
<name>A0A396JIP3_MEDTR</name>
<dbReference type="EMBL" id="PSQE01000002">
    <property type="protein sequence ID" value="RHN76631.1"/>
    <property type="molecule type" value="Genomic_DNA"/>
</dbReference>
<gene>
    <name evidence="1" type="ORF">MtrunA17_Chr2g0334211</name>
</gene>